<accession>A0AAJ4UVF7</accession>
<dbReference type="AlphaFoldDB" id="A0AAJ4UVF7"/>
<dbReference type="EMBL" id="RJJC01000001">
    <property type="protein sequence ID" value="RNJ25943.1"/>
    <property type="molecule type" value="Genomic_DNA"/>
</dbReference>
<keyword evidence="2" id="KW-1185">Reference proteome</keyword>
<organism evidence="1 2">
    <name type="scientific">Halosegnis longus</name>
    <dbReference type="NCBI Taxonomy" id="2216012"/>
    <lineage>
        <taxon>Archaea</taxon>
        <taxon>Methanobacteriati</taxon>
        <taxon>Methanobacteriota</taxon>
        <taxon>Stenosarchaea group</taxon>
        <taxon>Halobacteria</taxon>
        <taxon>Halobacteriales</taxon>
        <taxon>Natronomonadaceae</taxon>
        <taxon>Halosegnis</taxon>
    </lineage>
</organism>
<gene>
    <name evidence="1" type="ORF">Nmn1133_04090</name>
</gene>
<dbReference type="RefSeq" id="WP_123123889.1">
    <property type="nucleotide sequence ID" value="NZ_QKNW01000001.1"/>
</dbReference>
<reference evidence="1 2" key="1">
    <citation type="submission" date="2018-11" db="EMBL/GenBank/DDBJ databases">
        <title>Genome sequences of Natronomonas sp. CBA1133.</title>
        <authorList>
            <person name="Roh S.W."/>
            <person name="Cha I.-T."/>
        </authorList>
    </citation>
    <scope>NUCLEOTIDE SEQUENCE [LARGE SCALE GENOMIC DNA]</scope>
    <source>
        <strain evidence="1 2">CBA1133</strain>
    </source>
</reference>
<protein>
    <submittedName>
        <fullName evidence="1">Uncharacterized protein</fullName>
    </submittedName>
</protein>
<proteinExistence type="predicted"/>
<evidence type="ECO:0000313" key="1">
    <source>
        <dbReference type="EMBL" id="RNJ25943.1"/>
    </source>
</evidence>
<comment type="caution">
    <text evidence="1">The sequence shown here is derived from an EMBL/GenBank/DDBJ whole genome shotgun (WGS) entry which is preliminary data.</text>
</comment>
<name>A0AAJ4UVF7_9EURY</name>
<sequence>MDLDQFADDTPADDADPDARCCVVATQQETFGRCRDGIYPSPRSYDRTRRAFDYMAFYRTAPVSAITHYAPVEARVEQRRGESGPMTDDDWATLIDPFSDERVVVVFELGDLVPLDTSVENDQNGVRGAWYCSVEDLRVAGTLSALADRAET</sequence>
<dbReference type="Proteomes" id="UP000270581">
    <property type="component" value="Unassembled WGS sequence"/>
</dbReference>
<evidence type="ECO:0000313" key="2">
    <source>
        <dbReference type="Proteomes" id="UP000270581"/>
    </source>
</evidence>